<name>A0A8D8SSJ7_9HEMI</name>
<dbReference type="EMBL" id="HBUF01235921">
    <property type="protein sequence ID" value="CAG6675231.1"/>
    <property type="molecule type" value="Transcribed_RNA"/>
</dbReference>
<proteinExistence type="predicted"/>
<dbReference type="EMBL" id="HBUF01235920">
    <property type="protein sequence ID" value="CAG6675229.1"/>
    <property type="molecule type" value="Transcribed_RNA"/>
</dbReference>
<dbReference type="EMBL" id="HBUF01235919">
    <property type="protein sequence ID" value="CAG6675227.1"/>
    <property type="molecule type" value="Transcribed_RNA"/>
</dbReference>
<sequence length="101" mass="11370">MAVREIIKRTKTTPTRNIVGPIFCFKLRLEKKTNKQKILQFHGVLKITLPRKQNLFDKPTARPEVLGIGVGKGKYINTSSSTGIPMALCSSLSFFPLFFSE</sequence>
<dbReference type="EMBL" id="HBUF01235918">
    <property type="protein sequence ID" value="CAG6675225.1"/>
    <property type="molecule type" value="Transcribed_RNA"/>
</dbReference>
<reference evidence="1" key="1">
    <citation type="submission" date="2021-05" db="EMBL/GenBank/DDBJ databases">
        <authorList>
            <person name="Alioto T."/>
            <person name="Alioto T."/>
            <person name="Gomez Garrido J."/>
        </authorList>
    </citation>
    <scope>NUCLEOTIDE SEQUENCE</scope>
</reference>
<organism evidence="1">
    <name type="scientific">Cacopsylla melanoneura</name>
    <dbReference type="NCBI Taxonomy" id="428564"/>
    <lineage>
        <taxon>Eukaryota</taxon>
        <taxon>Metazoa</taxon>
        <taxon>Ecdysozoa</taxon>
        <taxon>Arthropoda</taxon>
        <taxon>Hexapoda</taxon>
        <taxon>Insecta</taxon>
        <taxon>Pterygota</taxon>
        <taxon>Neoptera</taxon>
        <taxon>Paraneoptera</taxon>
        <taxon>Hemiptera</taxon>
        <taxon>Sternorrhyncha</taxon>
        <taxon>Psylloidea</taxon>
        <taxon>Psyllidae</taxon>
        <taxon>Psyllinae</taxon>
        <taxon>Cacopsylla</taxon>
    </lineage>
</organism>
<dbReference type="AlphaFoldDB" id="A0A8D8SSJ7"/>
<protein>
    <submittedName>
        <fullName evidence="1">Uncharacterized protein</fullName>
    </submittedName>
</protein>
<evidence type="ECO:0000313" key="1">
    <source>
        <dbReference type="EMBL" id="CAG6675231.1"/>
    </source>
</evidence>
<accession>A0A8D8SSJ7</accession>